<dbReference type="InterPro" id="IPR050173">
    <property type="entry name" value="ABC_transporter_C-like"/>
</dbReference>
<evidence type="ECO:0000256" key="10">
    <source>
        <dbReference type="SAM" id="Phobius"/>
    </source>
</evidence>
<evidence type="ECO:0000259" key="11">
    <source>
        <dbReference type="PROSITE" id="PS50893"/>
    </source>
</evidence>
<feature type="transmembrane region" description="Helical" evidence="10">
    <location>
        <begin position="1089"/>
        <end position="1106"/>
    </location>
</feature>
<feature type="domain" description="ABC transmembrane type-1" evidence="12">
    <location>
        <begin position="279"/>
        <end position="607"/>
    </location>
</feature>
<evidence type="ECO:0000256" key="4">
    <source>
        <dbReference type="ARBA" id="ARBA00022737"/>
    </source>
</evidence>
<dbReference type="Pfam" id="PF00005">
    <property type="entry name" value="ABC_tran"/>
    <property type="match status" value="2"/>
</dbReference>
<name>A0A8H7RM03_9FUNG</name>
<dbReference type="GO" id="GO:0005524">
    <property type="term" value="F:ATP binding"/>
    <property type="evidence" value="ECO:0007669"/>
    <property type="project" value="UniProtKB-KW"/>
</dbReference>
<feature type="transmembrane region" description="Helical" evidence="10">
    <location>
        <begin position="273"/>
        <end position="293"/>
    </location>
</feature>
<evidence type="ECO:0000256" key="3">
    <source>
        <dbReference type="ARBA" id="ARBA00022692"/>
    </source>
</evidence>
<feature type="transmembrane region" description="Helical" evidence="10">
    <location>
        <begin position="313"/>
        <end position="337"/>
    </location>
</feature>
<evidence type="ECO:0000256" key="5">
    <source>
        <dbReference type="ARBA" id="ARBA00022741"/>
    </source>
</evidence>
<feature type="non-terminal residue" evidence="13">
    <location>
        <position position="1"/>
    </location>
</feature>
<dbReference type="PANTHER" id="PTHR24223">
    <property type="entry name" value="ATP-BINDING CASSETTE SUB-FAMILY C"/>
    <property type="match status" value="1"/>
</dbReference>
<evidence type="ECO:0000256" key="6">
    <source>
        <dbReference type="ARBA" id="ARBA00022840"/>
    </source>
</evidence>
<feature type="transmembrane region" description="Helical" evidence="10">
    <location>
        <begin position="1276"/>
        <end position="1297"/>
    </location>
</feature>
<dbReference type="SUPFAM" id="SSF90123">
    <property type="entry name" value="ABC transporter transmembrane region"/>
    <property type="match status" value="2"/>
</dbReference>
<evidence type="ECO:0000256" key="9">
    <source>
        <dbReference type="SAM" id="MobiDB-lite"/>
    </source>
</evidence>
<dbReference type="PROSITE" id="PS50929">
    <property type="entry name" value="ABC_TM1F"/>
    <property type="match status" value="2"/>
</dbReference>
<feature type="region of interest" description="Disordered" evidence="9">
    <location>
        <begin position="1488"/>
        <end position="1510"/>
    </location>
</feature>
<dbReference type="GO" id="GO:0140359">
    <property type="term" value="F:ABC-type transporter activity"/>
    <property type="evidence" value="ECO:0007669"/>
    <property type="project" value="InterPro"/>
</dbReference>
<feature type="transmembrane region" description="Helical" evidence="10">
    <location>
        <begin position="574"/>
        <end position="591"/>
    </location>
</feature>
<evidence type="ECO:0000256" key="1">
    <source>
        <dbReference type="ARBA" id="ARBA00004141"/>
    </source>
</evidence>
<sequence length="1663" mass="186828">EQLEITPSDYKRIAHAASPIVVVGLSTVHLILKRWRLGSKYTATPEIDSITVSIAKRRAMLIALTAFETLGWLYQFIQYSLGSEQYELYESLDLAVLSITWSSLLVLSFTSPTKNQYKERHYTQVFTFIYCFLFADSVYRLLSIPTIEYWNVSYVVVALILFVVTGTTPQPFHPRDLQAASYENFEIKNGKVYRNGLELSPESTASILSWASFQWMNPMVVFGFHNTVTRENIFALTFQHLARTTYEDYVNTKKYLAHAKVLHRIYTTNKREIYSQLTFSISATLLGYLSPYFQQKFLEYIEMKEDRPPIQTAYLLTLGLFLVGVAKLLCNTVQLWAGRRWNIRTLIMLDAEIFAKTLRRKDASGKISKAAEAAEAAANAADAADAVASATDDAKKDDKKEDKKDDKKDKKEEEESFSNVGKITNLMSVDADKLSELPGYIFMIYSAPVEISVALFYLYHLLGSAALVGAVVMVVCFPITAFFTKITYKNYADLSVAKDKRNDLINELLQGIRMIKYFAWEGNWREKVFAARRDEIKKMIRVITYDVLLNILFLTTPVLVTISSFIWYTKVSGNELTASVAFVSITLFEMLRMPLMFIPESVNIFTEAYVSLNRISKYLDEPEVVENLNLEPIEVPEGVSPQVVLSRVGFEKSVFQWHIETEKVVEGKIALPISEDEEALIQSSSNVPTLNSVEQASSGPFQISVPRFDFPTGKLSLICGPTGSGKSSFLQALLGEMDIVSGRVYLPSKTVLTVDNFSKVDSEFPDLYIDKVAYVAQQPFLQHASIRDNILFGLPYDAERYKKALIQCALIKDLVILPDGDRTEIGEKGISLSGGQKQRVSLARAVYSYAKTVLLDDCLSAVDAHTSKHIYQKCFMGDLLKGRTVILVTHQVRLCLPGAKFFIKMDHGEVLGCDSVENLKNNGQLNELLGSEHQNDNDEEEEEIEEIVDPNDQDNSSTEIDLDNKAEAAKLVQEEASEKGQVKFKVYLTYLAACGGWFFWLAVIGSYIFARVLTFAENWWIRLWAASYEQSAPINATISALSADLNPQYLIVNNKVPVVMGVFDTLGAAMQKQNVFRSWVFQEKTPVNVDYYIGIYVAICFAYILFDGLRNVIVYWGSIRGARTLFDSLVNRIMHAPMRFFDTTPVGRILNRFGKDVSVVDMQIARSASFLIECVTGIVASTIVITTITPPFLVVAIAISGLYFLIGIFYLRISRELKRLNSVSRSPIYSHFTESLVGVTTIRAYGVEEQFMRQVYDKIDAFVAPFYFLWMSNRWLYARIELTGAFVILFTGFFLIININSIDAGMAGISLFYARQFLENIYWFIRQYTTVEMNLNSVERIQEYLELEQEPPATIEGHRPPAAWPTTAAIEVKDLVVSYSPELDPVLHGVSFATGGHEKIGIVGRTGSGKSTMALSFFRFLEASSGSISIDGIDISTIGIQDLRSQLTIIPQDAVLFSGTIRSNIDPFEEHSDSAVWESLERAHLSKSSDRFKPSATGDSTPSSSAAVGESKHVSSITSLNQQVSDGGNNFSQGQRQLLCLARALLKNSKLIIMDEATASVDYETDTKIQTTIREEFTNSTLLCIAHRLRTVIDYDRVLVLDQGSVAEYDTPYNLLVNNAGKGVFKSMCEKSGEYEILLKMATEAHNTKEIGEQSPDNHTQLY</sequence>
<feature type="transmembrane region" description="Helical" evidence="10">
    <location>
        <begin position="987"/>
        <end position="1010"/>
    </location>
</feature>
<dbReference type="FunFam" id="3.40.50.300:FF:000565">
    <property type="entry name" value="ABC bile acid transporter"/>
    <property type="match status" value="1"/>
</dbReference>
<feature type="transmembrane region" description="Helical" evidence="10">
    <location>
        <begin position="122"/>
        <end position="143"/>
    </location>
</feature>
<evidence type="ECO:0000256" key="2">
    <source>
        <dbReference type="ARBA" id="ARBA00022448"/>
    </source>
</evidence>
<dbReference type="CDD" id="cd03250">
    <property type="entry name" value="ABCC_MRP_domain1"/>
    <property type="match status" value="1"/>
</dbReference>
<dbReference type="InterPro" id="IPR003439">
    <property type="entry name" value="ABC_transporter-like_ATP-bd"/>
</dbReference>
<dbReference type="Gene3D" id="3.40.50.300">
    <property type="entry name" value="P-loop containing nucleotide triphosphate hydrolases"/>
    <property type="match status" value="2"/>
</dbReference>
<dbReference type="Proteomes" id="UP000603453">
    <property type="component" value="Unassembled WGS sequence"/>
</dbReference>
<keyword evidence="8 10" id="KW-0472">Membrane</keyword>
<feature type="transmembrane region" description="Helical" evidence="10">
    <location>
        <begin position="89"/>
        <end position="110"/>
    </location>
</feature>
<keyword evidence="14" id="KW-1185">Reference proteome</keyword>
<evidence type="ECO:0000313" key="14">
    <source>
        <dbReference type="Proteomes" id="UP000603453"/>
    </source>
</evidence>
<proteinExistence type="predicted"/>
<organism evidence="13 14">
    <name type="scientific">Mucor saturninus</name>
    <dbReference type="NCBI Taxonomy" id="64648"/>
    <lineage>
        <taxon>Eukaryota</taxon>
        <taxon>Fungi</taxon>
        <taxon>Fungi incertae sedis</taxon>
        <taxon>Mucoromycota</taxon>
        <taxon>Mucoromycotina</taxon>
        <taxon>Mucoromycetes</taxon>
        <taxon>Mucorales</taxon>
        <taxon>Mucorineae</taxon>
        <taxon>Mucoraceae</taxon>
        <taxon>Mucor</taxon>
    </lineage>
</organism>
<keyword evidence="3 10" id="KW-0812">Transmembrane</keyword>
<feature type="transmembrane region" description="Helical" evidence="10">
    <location>
        <begin position="1168"/>
        <end position="1186"/>
    </location>
</feature>
<dbReference type="Pfam" id="PF00664">
    <property type="entry name" value="ABC_membrane"/>
    <property type="match status" value="2"/>
</dbReference>
<accession>A0A8H7RM03</accession>
<comment type="caution">
    <text evidence="13">The sequence shown here is derived from an EMBL/GenBank/DDBJ whole genome shotgun (WGS) entry which is preliminary data.</text>
</comment>
<feature type="domain" description="ABC transporter" evidence="11">
    <location>
        <begin position="687"/>
        <end position="932"/>
    </location>
</feature>
<keyword evidence="2" id="KW-0813">Transport</keyword>
<evidence type="ECO:0000256" key="8">
    <source>
        <dbReference type="ARBA" id="ARBA00023136"/>
    </source>
</evidence>
<feature type="transmembrane region" description="Helical" evidence="10">
    <location>
        <begin position="13"/>
        <end position="32"/>
    </location>
</feature>
<dbReference type="Gene3D" id="1.20.1560.10">
    <property type="entry name" value="ABC transporter type 1, transmembrane domain"/>
    <property type="match status" value="2"/>
</dbReference>
<dbReference type="PROSITE" id="PS50893">
    <property type="entry name" value="ABC_TRANSPORTER_2"/>
    <property type="match status" value="2"/>
</dbReference>
<feature type="transmembrane region" description="Helical" evidence="10">
    <location>
        <begin position="465"/>
        <end position="484"/>
    </location>
</feature>
<keyword evidence="5" id="KW-0547">Nucleotide-binding</keyword>
<keyword evidence="6" id="KW-0067">ATP-binding</keyword>
<dbReference type="OrthoDB" id="6500128at2759"/>
<dbReference type="PANTHER" id="PTHR24223:SF353">
    <property type="entry name" value="ABC TRANSPORTER ATP-BINDING PROTEIN_PERMEASE VMR1-RELATED"/>
    <property type="match status" value="1"/>
</dbReference>
<dbReference type="SUPFAM" id="SSF52540">
    <property type="entry name" value="P-loop containing nucleoside triphosphate hydrolases"/>
    <property type="match status" value="2"/>
</dbReference>
<keyword evidence="4" id="KW-0677">Repeat</keyword>
<evidence type="ECO:0000256" key="7">
    <source>
        <dbReference type="ARBA" id="ARBA00022989"/>
    </source>
</evidence>
<comment type="subcellular location">
    <subcellularLocation>
        <location evidence="1">Membrane</location>
        <topology evidence="1">Multi-pass membrane protein</topology>
    </subcellularLocation>
</comment>
<dbReference type="InterPro" id="IPR017871">
    <property type="entry name" value="ABC_transporter-like_CS"/>
</dbReference>
<dbReference type="EMBL" id="JAEPRD010000005">
    <property type="protein sequence ID" value="KAG2212652.1"/>
    <property type="molecule type" value="Genomic_DNA"/>
</dbReference>
<feature type="compositionally biased region" description="Basic and acidic residues" evidence="9">
    <location>
        <begin position="392"/>
        <end position="413"/>
    </location>
</feature>
<feature type="domain" description="ABC transporter" evidence="11">
    <location>
        <begin position="1370"/>
        <end position="1628"/>
    </location>
</feature>
<dbReference type="CDD" id="cd18596">
    <property type="entry name" value="ABC_6TM_VMR1_D1_like"/>
    <property type="match status" value="1"/>
</dbReference>
<dbReference type="InterPro" id="IPR027417">
    <property type="entry name" value="P-loop_NTPase"/>
</dbReference>
<dbReference type="PROSITE" id="PS00211">
    <property type="entry name" value="ABC_TRANSPORTER_1"/>
    <property type="match status" value="2"/>
</dbReference>
<feature type="transmembrane region" description="Helical" evidence="10">
    <location>
        <begin position="547"/>
        <end position="568"/>
    </location>
</feature>
<protein>
    <submittedName>
        <fullName evidence="13">Uncharacterized protein</fullName>
    </submittedName>
</protein>
<gene>
    <name evidence="13" type="ORF">INT47_000629</name>
</gene>
<feature type="domain" description="ABC transmembrane type-1" evidence="12">
    <location>
        <begin position="1001"/>
        <end position="1333"/>
    </location>
</feature>
<dbReference type="InterPro" id="IPR003593">
    <property type="entry name" value="AAA+_ATPase"/>
</dbReference>
<dbReference type="GO" id="GO:0000329">
    <property type="term" value="C:fungal-type vacuole membrane"/>
    <property type="evidence" value="ECO:0007669"/>
    <property type="project" value="TreeGrafter"/>
</dbReference>
<reference evidence="13" key="1">
    <citation type="submission" date="2020-12" db="EMBL/GenBank/DDBJ databases">
        <title>Metabolic potential, ecology and presence of endohyphal bacteria is reflected in genomic diversity of Mucoromycotina.</title>
        <authorList>
            <person name="Muszewska A."/>
            <person name="Okrasinska A."/>
            <person name="Steczkiewicz K."/>
            <person name="Drgas O."/>
            <person name="Orlowska M."/>
            <person name="Perlinska-Lenart U."/>
            <person name="Aleksandrzak-Piekarczyk T."/>
            <person name="Szatraj K."/>
            <person name="Zielenkiewicz U."/>
            <person name="Pilsyk S."/>
            <person name="Malc E."/>
            <person name="Mieczkowski P."/>
            <person name="Kruszewska J.S."/>
            <person name="Biernat P."/>
            <person name="Pawlowska J."/>
        </authorList>
    </citation>
    <scope>NUCLEOTIDE SEQUENCE</scope>
    <source>
        <strain evidence="13">WA0000017839</strain>
    </source>
</reference>
<dbReference type="InterPro" id="IPR036640">
    <property type="entry name" value="ABC1_TM_sf"/>
</dbReference>
<feature type="compositionally biased region" description="Polar residues" evidence="9">
    <location>
        <begin position="1497"/>
        <end position="1506"/>
    </location>
</feature>
<feature type="region of interest" description="Disordered" evidence="9">
    <location>
        <begin position="392"/>
        <end position="414"/>
    </location>
</feature>
<feature type="transmembrane region" description="Helical" evidence="10">
    <location>
        <begin position="437"/>
        <end position="459"/>
    </location>
</feature>
<dbReference type="SMART" id="SM00382">
    <property type="entry name" value="AAA"/>
    <property type="match status" value="2"/>
</dbReference>
<feature type="transmembrane region" description="Helical" evidence="10">
    <location>
        <begin position="1192"/>
        <end position="1211"/>
    </location>
</feature>
<dbReference type="GO" id="GO:0016887">
    <property type="term" value="F:ATP hydrolysis activity"/>
    <property type="evidence" value="ECO:0007669"/>
    <property type="project" value="InterPro"/>
</dbReference>
<dbReference type="CDD" id="cd18604">
    <property type="entry name" value="ABC_6TM_VMR1_D2_like"/>
    <property type="match status" value="1"/>
</dbReference>
<feature type="transmembrane region" description="Helical" evidence="10">
    <location>
        <begin position="59"/>
        <end position="77"/>
    </location>
</feature>
<evidence type="ECO:0000313" key="13">
    <source>
        <dbReference type="EMBL" id="KAG2212652.1"/>
    </source>
</evidence>
<evidence type="ECO:0000259" key="12">
    <source>
        <dbReference type="PROSITE" id="PS50929"/>
    </source>
</evidence>
<dbReference type="InterPro" id="IPR011527">
    <property type="entry name" value="ABC1_TM_dom"/>
</dbReference>
<keyword evidence="7 10" id="KW-1133">Transmembrane helix</keyword>
<feature type="transmembrane region" description="Helical" evidence="10">
    <location>
        <begin position="149"/>
        <end position="168"/>
    </location>
</feature>
<dbReference type="CDD" id="cd03244">
    <property type="entry name" value="ABCC_MRP_domain2"/>
    <property type="match status" value="1"/>
</dbReference>